<feature type="compositionally biased region" description="Polar residues" evidence="1">
    <location>
        <begin position="143"/>
        <end position="153"/>
    </location>
</feature>
<feature type="region of interest" description="Disordered" evidence="1">
    <location>
        <begin position="129"/>
        <end position="153"/>
    </location>
</feature>
<proteinExistence type="predicted"/>
<accession>A0AAD5TIU1</accession>
<name>A0AAD5TIU1_9FUNG</name>
<dbReference type="PANTHER" id="PTHR37332:SF1">
    <property type="entry name" value="ELMO DOMAIN-CONTAINING PROTEIN"/>
    <property type="match status" value="1"/>
</dbReference>
<dbReference type="Proteomes" id="UP001212152">
    <property type="component" value="Unassembled WGS sequence"/>
</dbReference>
<protein>
    <submittedName>
        <fullName evidence="2">Uncharacterized protein</fullName>
    </submittedName>
</protein>
<reference evidence="2" key="1">
    <citation type="submission" date="2020-05" db="EMBL/GenBank/DDBJ databases">
        <title>Phylogenomic resolution of chytrid fungi.</title>
        <authorList>
            <person name="Stajich J.E."/>
            <person name="Amses K."/>
            <person name="Simmons R."/>
            <person name="Seto K."/>
            <person name="Myers J."/>
            <person name="Bonds A."/>
            <person name="Quandt C.A."/>
            <person name="Barry K."/>
            <person name="Liu P."/>
            <person name="Grigoriev I."/>
            <person name="Longcore J.E."/>
            <person name="James T.Y."/>
        </authorList>
    </citation>
    <scope>NUCLEOTIDE SEQUENCE</scope>
    <source>
        <strain evidence="2">JEL0379</strain>
    </source>
</reference>
<organism evidence="2 3">
    <name type="scientific">Geranomyces variabilis</name>
    <dbReference type="NCBI Taxonomy" id="109894"/>
    <lineage>
        <taxon>Eukaryota</taxon>
        <taxon>Fungi</taxon>
        <taxon>Fungi incertae sedis</taxon>
        <taxon>Chytridiomycota</taxon>
        <taxon>Chytridiomycota incertae sedis</taxon>
        <taxon>Chytridiomycetes</taxon>
        <taxon>Spizellomycetales</taxon>
        <taxon>Powellomycetaceae</taxon>
        <taxon>Geranomyces</taxon>
    </lineage>
</organism>
<sequence length="238" mass="26195">MDSQASDLYFPEGASGLPVIDYLRRRVCTFRYIAAVHSGTAHYFGTVVLTPDELTRPTAGGGSAATEAETVKIRRRVQKWFGLGMKIGGCLGIPSAGDFVKAFGALVSEYETEHADGKATNRMKRIFTSRSSSRNSSHIDQAGSGSLSETGQDASIDAPHMPFEFDYHQVLLSFFEILAVAYEKFLANPDAHRNQSYVDAWMKVDGKIKKIVAVVIKEMESFAHTRFQDEWAQIAAGD</sequence>
<keyword evidence="3" id="KW-1185">Reference proteome</keyword>
<dbReference type="AlphaFoldDB" id="A0AAD5TIU1"/>
<evidence type="ECO:0000313" key="3">
    <source>
        <dbReference type="Proteomes" id="UP001212152"/>
    </source>
</evidence>
<evidence type="ECO:0000256" key="1">
    <source>
        <dbReference type="SAM" id="MobiDB-lite"/>
    </source>
</evidence>
<comment type="caution">
    <text evidence="2">The sequence shown here is derived from an EMBL/GenBank/DDBJ whole genome shotgun (WGS) entry which is preliminary data.</text>
</comment>
<dbReference type="PANTHER" id="PTHR37332">
    <property type="entry name" value="EXPRESSED PROTEIN"/>
    <property type="match status" value="1"/>
</dbReference>
<dbReference type="EMBL" id="JADGJQ010000047">
    <property type="protein sequence ID" value="KAJ3175824.1"/>
    <property type="molecule type" value="Genomic_DNA"/>
</dbReference>
<evidence type="ECO:0000313" key="2">
    <source>
        <dbReference type="EMBL" id="KAJ3175824.1"/>
    </source>
</evidence>
<gene>
    <name evidence="2" type="ORF">HDU87_005652</name>
</gene>